<dbReference type="GO" id="GO:0008784">
    <property type="term" value="F:alanine racemase activity"/>
    <property type="evidence" value="ECO:0007669"/>
    <property type="project" value="UniProtKB-EC"/>
</dbReference>
<evidence type="ECO:0000259" key="6">
    <source>
        <dbReference type="SMART" id="SM01005"/>
    </source>
</evidence>
<dbReference type="InterPro" id="IPR000821">
    <property type="entry name" value="Ala_racemase"/>
</dbReference>
<evidence type="ECO:0000256" key="1">
    <source>
        <dbReference type="ARBA" id="ARBA00001933"/>
    </source>
</evidence>
<feature type="compositionally biased region" description="Low complexity" evidence="5">
    <location>
        <begin position="394"/>
        <end position="403"/>
    </location>
</feature>
<reference evidence="7 8" key="1">
    <citation type="submission" date="2024-09" db="EMBL/GenBank/DDBJ databases">
        <authorList>
            <person name="Sun Q."/>
            <person name="Mori K."/>
        </authorList>
    </citation>
    <scope>NUCLEOTIDE SEQUENCE [LARGE SCALE GENOMIC DNA]</scope>
    <source>
        <strain evidence="7 8">CCM 8654</strain>
    </source>
</reference>
<evidence type="ECO:0000313" key="7">
    <source>
        <dbReference type="EMBL" id="MFC0222485.1"/>
    </source>
</evidence>
<dbReference type="InterPro" id="IPR029066">
    <property type="entry name" value="PLP-binding_barrel"/>
</dbReference>
<dbReference type="SMART" id="SM01005">
    <property type="entry name" value="Ala_racemase_C"/>
    <property type="match status" value="1"/>
</dbReference>
<dbReference type="SUPFAM" id="SSF50621">
    <property type="entry name" value="Alanine racemase C-terminal domain-like"/>
    <property type="match status" value="1"/>
</dbReference>
<dbReference type="Pfam" id="PF01168">
    <property type="entry name" value="Ala_racemase_N"/>
    <property type="match status" value="1"/>
</dbReference>
<keyword evidence="3 4" id="KW-0413">Isomerase</keyword>
<dbReference type="InterPro" id="IPR011079">
    <property type="entry name" value="Ala_racemase_C"/>
</dbReference>
<feature type="domain" description="Alanine racemase C-terminal" evidence="6">
    <location>
        <begin position="252"/>
        <end position="379"/>
    </location>
</feature>
<comment type="caution">
    <text evidence="7">The sequence shown here is derived from an EMBL/GenBank/DDBJ whole genome shotgun (WGS) entry which is preliminary data.</text>
</comment>
<evidence type="ECO:0000256" key="5">
    <source>
        <dbReference type="SAM" id="MobiDB-lite"/>
    </source>
</evidence>
<comment type="function">
    <text evidence="4">Catalyzes the interconversion of L-alanine and D-alanine. May also act on other amino acids.</text>
</comment>
<feature type="active site" description="Proton acceptor; specific for D-alanine" evidence="4">
    <location>
        <position position="45"/>
    </location>
</feature>
<dbReference type="Gene3D" id="3.20.20.10">
    <property type="entry name" value="Alanine racemase"/>
    <property type="match status" value="1"/>
</dbReference>
<dbReference type="PRINTS" id="PR00992">
    <property type="entry name" value="ALARACEMASE"/>
</dbReference>
<dbReference type="Gene3D" id="2.40.37.10">
    <property type="entry name" value="Lyase, Ornithine Decarboxylase, Chain A, domain 1"/>
    <property type="match status" value="1"/>
</dbReference>
<dbReference type="PANTHER" id="PTHR30511">
    <property type="entry name" value="ALANINE RACEMASE"/>
    <property type="match status" value="1"/>
</dbReference>
<comment type="pathway">
    <text evidence="4">Amino-acid biosynthesis; D-alanine biosynthesis; D-alanine from L-alanine: step 1/1.</text>
</comment>
<proteinExistence type="inferred from homology"/>
<comment type="similarity">
    <text evidence="4">Belongs to the alanine racemase family.</text>
</comment>
<dbReference type="RefSeq" id="WP_378518136.1">
    <property type="nucleotide sequence ID" value="NZ_CBCSDI010000055.1"/>
</dbReference>
<feature type="compositionally biased region" description="Pro residues" evidence="5">
    <location>
        <begin position="382"/>
        <end position="393"/>
    </location>
</feature>
<comment type="catalytic activity">
    <reaction evidence="4">
        <text>L-alanine = D-alanine</text>
        <dbReference type="Rhea" id="RHEA:20249"/>
        <dbReference type="ChEBI" id="CHEBI:57416"/>
        <dbReference type="ChEBI" id="CHEBI:57972"/>
        <dbReference type="EC" id="5.1.1.1"/>
    </reaction>
</comment>
<dbReference type="NCBIfam" id="TIGR00492">
    <property type="entry name" value="alr"/>
    <property type="match status" value="1"/>
</dbReference>
<dbReference type="EC" id="5.1.1.1" evidence="4"/>
<keyword evidence="8" id="KW-1185">Reference proteome</keyword>
<protein>
    <recommendedName>
        <fullName evidence="4">Alanine racemase</fullName>
        <ecNumber evidence="4">5.1.1.1</ecNumber>
    </recommendedName>
</protein>
<feature type="binding site" evidence="4">
    <location>
        <position position="321"/>
    </location>
    <ligand>
        <name>substrate</name>
    </ligand>
</feature>
<dbReference type="HAMAP" id="MF_01201">
    <property type="entry name" value="Ala_racemase"/>
    <property type="match status" value="1"/>
</dbReference>
<evidence type="ECO:0000313" key="8">
    <source>
        <dbReference type="Proteomes" id="UP001589698"/>
    </source>
</evidence>
<dbReference type="InterPro" id="IPR009006">
    <property type="entry name" value="Ala_racemase/Decarboxylase_C"/>
</dbReference>
<dbReference type="Pfam" id="PF00842">
    <property type="entry name" value="Ala_racemase_C"/>
    <property type="match status" value="1"/>
</dbReference>
<gene>
    <name evidence="7" type="primary">alr</name>
    <name evidence="7" type="ORF">ACFFJG_08330</name>
</gene>
<dbReference type="EMBL" id="JBHLXH010000001">
    <property type="protein sequence ID" value="MFC0222485.1"/>
    <property type="molecule type" value="Genomic_DNA"/>
</dbReference>
<feature type="active site" description="Proton acceptor; specific for L-alanine" evidence="4">
    <location>
        <position position="273"/>
    </location>
</feature>
<evidence type="ECO:0000256" key="2">
    <source>
        <dbReference type="ARBA" id="ARBA00022898"/>
    </source>
</evidence>
<keyword evidence="2 4" id="KW-0663">Pyridoxal phosphate</keyword>
<feature type="region of interest" description="Disordered" evidence="5">
    <location>
        <begin position="379"/>
        <end position="403"/>
    </location>
</feature>
<feature type="binding site" evidence="4">
    <location>
        <position position="145"/>
    </location>
    <ligand>
        <name>substrate</name>
    </ligand>
</feature>
<organism evidence="7 8">
    <name type="scientific">Nocardioides zeicaulis</name>
    <dbReference type="NCBI Taxonomy" id="1776857"/>
    <lineage>
        <taxon>Bacteria</taxon>
        <taxon>Bacillati</taxon>
        <taxon>Actinomycetota</taxon>
        <taxon>Actinomycetes</taxon>
        <taxon>Propionibacteriales</taxon>
        <taxon>Nocardioidaceae</taxon>
        <taxon>Nocardioides</taxon>
    </lineage>
</organism>
<evidence type="ECO:0000256" key="3">
    <source>
        <dbReference type="ARBA" id="ARBA00023235"/>
    </source>
</evidence>
<feature type="modified residue" description="N6-(pyridoxal phosphate)lysine" evidence="4">
    <location>
        <position position="45"/>
    </location>
</feature>
<name>A0ABV6E0G8_9ACTN</name>
<accession>A0ABV6E0G8</accession>
<comment type="cofactor">
    <cofactor evidence="1 4">
        <name>pyridoxal 5'-phosphate</name>
        <dbReference type="ChEBI" id="CHEBI:597326"/>
    </cofactor>
</comment>
<dbReference type="CDD" id="cd00430">
    <property type="entry name" value="PLPDE_III_AR"/>
    <property type="match status" value="1"/>
</dbReference>
<dbReference type="Proteomes" id="UP001589698">
    <property type="component" value="Unassembled WGS sequence"/>
</dbReference>
<dbReference type="SUPFAM" id="SSF51419">
    <property type="entry name" value="PLP-binding barrel"/>
    <property type="match status" value="1"/>
</dbReference>
<sequence length="403" mass="41359">MSALAVAPTAGGAGRPRLEVDLAAVAANTRLIAGRTAAELMAVVKADGFGHGAAAVARTALAHGATSLGVTSIEEALVLRSDGLTAPVLSWLNPVDAAYADALRAEVDIAVPSREHLDAVVRAQRGGPHQRSARVHLHLDTGMARDGAEPSAWAALCRAARRAERAGLVRVVGVMGHLGCADDPADECNVLGRRRFGWGVEVARGAGLRPARRHLAATAATLLDVRSHHTLVRVGAGLVGIDPTGTTPLRSGLTLTAPVVSVRRVRAGSGVGYGHAWTAPAATTLALLPLGYADGLPRAASGRAEVMLRGRRRAVVGRLSMDQAVVDLGDDHAEPGDVATVLGPGDAGEPTVADWADWADTLPHEVVTGIGPRVLRTTRPAEPGPAVPVPAPSAVPTVLRSLP</sequence>
<dbReference type="PANTHER" id="PTHR30511:SF0">
    <property type="entry name" value="ALANINE RACEMASE, CATABOLIC-RELATED"/>
    <property type="match status" value="1"/>
</dbReference>
<dbReference type="InterPro" id="IPR001608">
    <property type="entry name" value="Ala_racemase_N"/>
</dbReference>
<evidence type="ECO:0000256" key="4">
    <source>
        <dbReference type="HAMAP-Rule" id="MF_01201"/>
    </source>
</evidence>